<dbReference type="CDD" id="cd18315">
    <property type="entry name" value="BTB_POZ_BAB-like"/>
    <property type="match status" value="1"/>
</dbReference>
<dbReference type="Gene3D" id="3.30.710.10">
    <property type="entry name" value="Potassium Channel Kv1.1, Chain A"/>
    <property type="match status" value="1"/>
</dbReference>
<dbReference type="EMBL" id="JARGDH010000001">
    <property type="protein sequence ID" value="KAL0279911.1"/>
    <property type="molecule type" value="Genomic_DNA"/>
</dbReference>
<comment type="subcellular location">
    <subcellularLocation>
        <location evidence="1">Nucleus</location>
    </subcellularLocation>
</comment>
<dbReference type="PROSITE" id="PS50097">
    <property type="entry name" value="BTB"/>
    <property type="match status" value="1"/>
</dbReference>
<dbReference type="InterPro" id="IPR051095">
    <property type="entry name" value="Dros_DevTransReg"/>
</dbReference>
<dbReference type="GO" id="GO:0006357">
    <property type="term" value="P:regulation of transcription by RNA polymerase II"/>
    <property type="evidence" value="ECO:0007669"/>
    <property type="project" value="TreeGrafter"/>
</dbReference>
<evidence type="ECO:0000259" key="3">
    <source>
        <dbReference type="PROSITE" id="PS50097"/>
    </source>
</evidence>
<sequence>MDRQGRAVKLRWNDFKSDITKACQLNRTSELFTDVTFIAQNRRLSAHKIVLSASSKFFKAMLIDIPSYVNPTITLSNISYEDLEAIIGYIYTGELPFSAEKLQSVLETAACFEIESLMQVHSAIHNDKKPGCTLSQGYVDNEVTVLNDIKMEMNDDYEACYADQPYPSITDNTVDCDITEDFDSEFQASDLEGQTISLSSWNDLAAEYDPLETSIKEDNCDENQDIVEVDDHYDNDGSGRINKRKTRRKNLRKKSFDDAVDAVVGGLSMTEAAWKFNVSRVRISKVIQEKVGSGAIPKRFNRSQKLRDPSLKELIKCALMGGHSLTKVARDFQMSIPAVYYYKKLLIEEGKLRPKAKKRKSMEEKTGED</sequence>
<comment type="caution">
    <text evidence="4">The sequence shown here is derived from an EMBL/GenBank/DDBJ whole genome shotgun (WGS) entry which is preliminary data.</text>
</comment>
<keyword evidence="2" id="KW-0539">Nucleus</keyword>
<accession>A0AAW2IDN4</accession>
<evidence type="ECO:0000256" key="2">
    <source>
        <dbReference type="ARBA" id="ARBA00023242"/>
    </source>
</evidence>
<name>A0AAW2IDN4_9NEOP</name>
<feature type="domain" description="BTB" evidence="3">
    <location>
        <begin position="33"/>
        <end position="99"/>
    </location>
</feature>
<dbReference type="Pfam" id="PF00651">
    <property type="entry name" value="BTB"/>
    <property type="match status" value="1"/>
</dbReference>
<protein>
    <recommendedName>
        <fullName evidence="3">BTB domain-containing protein</fullName>
    </recommendedName>
</protein>
<reference evidence="4" key="1">
    <citation type="journal article" date="2024" name="Gigascience">
        <title>Chromosome-level genome of the poultry shaft louse Menopon gallinae provides insight into the host-switching and adaptive evolution of parasitic lice.</title>
        <authorList>
            <person name="Xu Y."/>
            <person name="Ma L."/>
            <person name="Liu S."/>
            <person name="Liang Y."/>
            <person name="Liu Q."/>
            <person name="He Z."/>
            <person name="Tian L."/>
            <person name="Duan Y."/>
            <person name="Cai W."/>
            <person name="Li H."/>
            <person name="Song F."/>
        </authorList>
    </citation>
    <scope>NUCLEOTIDE SEQUENCE</scope>
    <source>
        <strain evidence="4">Cailab_2023a</strain>
    </source>
</reference>
<organism evidence="4">
    <name type="scientific">Menopon gallinae</name>
    <name type="common">poultry shaft louse</name>
    <dbReference type="NCBI Taxonomy" id="328185"/>
    <lineage>
        <taxon>Eukaryota</taxon>
        <taxon>Metazoa</taxon>
        <taxon>Ecdysozoa</taxon>
        <taxon>Arthropoda</taxon>
        <taxon>Hexapoda</taxon>
        <taxon>Insecta</taxon>
        <taxon>Pterygota</taxon>
        <taxon>Neoptera</taxon>
        <taxon>Paraneoptera</taxon>
        <taxon>Psocodea</taxon>
        <taxon>Troctomorpha</taxon>
        <taxon>Phthiraptera</taxon>
        <taxon>Amblycera</taxon>
        <taxon>Menoponidae</taxon>
        <taxon>Menopon</taxon>
    </lineage>
</organism>
<dbReference type="SMART" id="SM00225">
    <property type="entry name" value="BTB"/>
    <property type="match status" value="1"/>
</dbReference>
<proteinExistence type="predicted"/>
<evidence type="ECO:0000256" key="1">
    <source>
        <dbReference type="ARBA" id="ARBA00004123"/>
    </source>
</evidence>
<dbReference type="SUPFAM" id="SSF54695">
    <property type="entry name" value="POZ domain"/>
    <property type="match status" value="1"/>
</dbReference>
<dbReference type="PANTHER" id="PTHR23110:SF109">
    <property type="entry name" value="FI07618P-RELATED"/>
    <property type="match status" value="1"/>
</dbReference>
<dbReference type="InterPro" id="IPR011333">
    <property type="entry name" value="SKP1/BTB/POZ_sf"/>
</dbReference>
<evidence type="ECO:0000313" key="4">
    <source>
        <dbReference type="EMBL" id="KAL0279911.1"/>
    </source>
</evidence>
<dbReference type="InterPro" id="IPR000210">
    <property type="entry name" value="BTB/POZ_dom"/>
</dbReference>
<dbReference type="AlphaFoldDB" id="A0AAW2IDN4"/>
<dbReference type="GO" id="GO:0005634">
    <property type="term" value="C:nucleus"/>
    <property type="evidence" value="ECO:0007669"/>
    <property type="project" value="UniProtKB-SubCell"/>
</dbReference>
<dbReference type="PANTHER" id="PTHR23110">
    <property type="entry name" value="BTB DOMAIN TRANSCRIPTION FACTOR"/>
    <property type="match status" value="1"/>
</dbReference>
<gene>
    <name evidence="4" type="ORF">PYX00_001367</name>
</gene>